<keyword evidence="3" id="KW-1185">Reference proteome</keyword>
<proteinExistence type="predicted"/>
<dbReference type="AlphaFoldDB" id="V3ZMU7"/>
<dbReference type="OrthoDB" id="6084164at2759"/>
<dbReference type="OMA" id="YWHISSS"/>
<protein>
    <recommendedName>
        <fullName evidence="1">Transcobalamin-like C-terminal domain-containing protein</fullName>
    </recommendedName>
</protein>
<sequence length="121" mass="13904">MGSYLSGFCYVKLKIQNDIQPEHFEYSVTLWNLPKQPLIRLLEHAADEDPHFKFTATYFDGKGYFIDAINGLAGEWDPDKTYWEILDSDLKQIPVGASSYKPCNGEVVTFNFKKETDNKCP</sequence>
<dbReference type="HOGENOM" id="CLU_2120240_0_0_1"/>
<reference evidence="2 3" key="1">
    <citation type="journal article" date="2013" name="Nature">
        <title>Insights into bilaterian evolution from three spiralian genomes.</title>
        <authorList>
            <person name="Simakov O."/>
            <person name="Marletaz F."/>
            <person name="Cho S.J."/>
            <person name="Edsinger-Gonzales E."/>
            <person name="Havlak P."/>
            <person name="Hellsten U."/>
            <person name="Kuo D.H."/>
            <person name="Larsson T."/>
            <person name="Lv J."/>
            <person name="Arendt D."/>
            <person name="Savage R."/>
            <person name="Osoegawa K."/>
            <person name="de Jong P."/>
            <person name="Grimwood J."/>
            <person name="Chapman J.A."/>
            <person name="Shapiro H."/>
            <person name="Aerts A."/>
            <person name="Otillar R.P."/>
            <person name="Terry A.Y."/>
            <person name="Boore J.L."/>
            <person name="Grigoriev I.V."/>
            <person name="Lindberg D.R."/>
            <person name="Seaver E.C."/>
            <person name="Weisblat D.A."/>
            <person name="Putnam N.H."/>
            <person name="Rokhsar D.S."/>
        </authorList>
    </citation>
    <scope>NUCLEOTIDE SEQUENCE [LARGE SCALE GENOMIC DNA]</scope>
</reference>
<dbReference type="EMBL" id="KB204017">
    <property type="protein sequence ID" value="ESO82161.1"/>
    <property type="molecule type" value="Genomic_DNA"/>
</dbReference>
<dbReference type="Gene3D" id="2.170.130.30">
    <property type="match status" value="1"/>
</dbReference>
<dbReference type="CTD" id="20250360"/>
<evidence type="ECO:0000313" key="2">
    <source>
        <dbReference type="EMBL" id="ESO82161.1"/>
    </source>
</evidence>
<dbReference type="PANTHER" id="PTHR10559">
    <property type="entry name" value="TRANSCOBALAMIN-1/GASTRIC INTRINSIC FACTOR"/>
    <property type="match status" value="1"/>
</dbReference>
<dbReference type="RefSeq" id="XP_009067187.1">
    <property type="nucleotide sequence ID" value="XM_009068939.1"/>
</dbReference>
<dbReference type="KEGG" id="lgi:LOTGIDRAFT_237141"/>
<accession>V3ZMU7</accession>
<dbReference type="InterPro" id="IPR027954">
    <property type="entry name" value="Transcobalamin-like_C"/>
</dbReference>
<dbReference type="GeneID" id="20250360"/>
<dbReference type="Proteomes" id="UP000030746">
    <property type="component" value="Unassembled WGS sequence"/>
</dbReference>
<evidence type="ECO:0000259" key="1">
    <source>
        <dbReference type="Pfam" id="PF14478"/>
    </source>
</evidence>
<organism evidence="2 3">
    <name type="scientific">Lottia gigantea</name>
    <name type="common">Giant owl limpet</name>
    <dbReference type="NCBI Taxonomy" id="225164"/>
    <lineage>
        <taxon>Eukaryota</taxon>
        <taxon>Metazoa</taxon>
        <taxon>Spiralia</taxon>
        <taxon>Lophotrochozoa</taxon>
        <taxon>Mollusca</taxon>
        <taxon>Gastropoda</taxon>
        <taxon>Patellogastropoda</taxon>
        <taxon>Lottioidea</taxon>
        <taxon>Lottiidae</taxon>
        <taxon>Lottia</taxon>
    </lineage>
</organism>
<dbReference type="Pfam" id="PF14478">
    <property type="entry name" value="DUF4430"/>
    <property type="match status" value="1"/>
</dbReference>
<feature type="domain" description="Transcobalamin-like C-terminal" evidence="1">
    <location>
        <begin position="61"/>
        <end position="114"/>
    </location>
</feature>
<evidence type="ECO:0000313" key="3">
    <source>
        <dbReference type="Proteomes" id="UP000030746"/>
    </source>
</evidence>
<dbReference type="PANTHER" id="PTHR10559:SF18">
    <property type="entry name" value="TRANSCOBALAMIN II"/>
    <property type="match status" value="1"/>
</dbReference>
<gene>
    <name evidence="2" type="ORF">LOTGIDRAFT_237141</name>
</gene>
<name>V3ZMU7_LOTGI</name>
<dbReference type="InterPro" id="IPR051588">
    <property type="entry name" value="Cobalamin_Transport"/>
</dbReference>